<keyword evidence="1" id="KW-1133">Transmembrane helix</keyword>
<dbReference type="eggNOG" id="arCOG09075">
    <property type="taxonomic scope" value="Archaea"/>
</dbReference>
<organism evidence="3 4">
    <name type="scientific">Halorhabdus tiamatea SARL4B</name>
    <dbReference type="NCBI Taxonomy" id="1033806"/>
    <lineage>
        <taxon>Archaea</taxon>
        <taxon>Methanobacteriati</taxon>
        <taxon>Methanobacteriota</taxon>
        <taxon>Stenosarchaea group</taxon>
        <taxon>Halobacteria</taxon>
        <taxon>Halobacteriales</taxon>
        <taxon>Haloarculaceae</taxon>
        <taxon>Halorhabdus</taxon>
    </lineage>
</organism>
<dbReference type="Proteomes" id="UP000003861">
    <property type="component" value="Unassembled WGS sequence"/>
</dbReference>
<dbReference type="EMBL" id="AFNT02000022">
    <property type="protein sequence ID" value="ERJ05983.1"/>
    <property type="molecule type" value="Genomic_DNA"/>
</dbReference>
<proteinExistence type="predicted"/>
<evidence type="ECO:0000256" key="1">
    <source>
        <dbReference type="SAM" id="Phobius"/>
    </source>
</evidence>
<keyword evidence="5" id="KW-1185">Reference proteome</keyword>
<evidence type="ECO:0000313" key="3">
    <source>
        <dbReference type="EMBL" id="ERJ05983.1"/>
    </source>
</evidence>
<evidence type="ECO:0000313" key="5">
    <source>
        <dbReference type="Proteomes" id="UP000015381"/>
    </source>
</evidence>
<protein>
    <submittedName>
        <fullName evidence="3">Uncharacterized protein</fullName>
    </submittedName>
</protein>
<reference evidence="2 5" key="3">
    <citation type="journal article" date="2014" name="Environ. Microbiol.">
        <title>Halorhabdus tiamatea: proteogenomics and glycosidase activity measurements identify the first cultivated euryarchaeon from a deep-sea anoxic brine lake as potential polysaccharide degrader.</title>
        <authorList>
            <person name="Werner J."/>
            <person name="Ferrer M."/>
            <person name="Michel G."/>
            <person name="Mann A.J."/>
            <person name="Huang S."/>
            <person name="Juarez S."/>
            <person name="Ciordia S."/>
            <person name="Albar J.P."/>
            <person name="Alcaide M."/>
            <person name="La Cono V."/>
            <person name="Yakimov M.M."/>
            <person name="Antunes A."/>
            <person name="Taborda M."/>
            <person name="Da Costa M.S."/>
            <person name="Amann R.I."/>
            <person name="Gloeckner F.O."/>
            <person name="Golyshina O.V."/>
            <person name="Golyshin P.N."/>
            <person name="Teeling H."/>
        </authorList>
    </citation>
    <scope>NUCLEOTIDE SEQUENCE [LARGE SCALE GENOMIC DNA]</scope>
    <source>
        <strain evidence="5">SARL4B</strain>
        <strain evidence="2">Type strain: SARL4B</strain>
    </source>
</reference>
<gene>
    <name evidence="3" type="ORF">HLRTI_002011</name>
    <name evidence="2" type="ORF">HTIA_1865</name>
</gene>
<name>F7PKK0_9EURY</name>
<accession>F7PKK0</accession>
<dbReference type="EMBL" id="HF571520">
    <property type="protein sequence ID" value="CCQ33985.1"/>
    <property type="molecule type" value="Genomic_DNA"/>
</dbReference>
<reference evidence="3 4" key="1">
    <citation type="journal article" date="2011" name="J. Bacteriol.">
        <title>Genome sequence of Halorhabdus tiamatea, the first archaeon isolated from a deep-sea anoxic brine lake.</title>
        <authorList>
            <person name="Antunes A."/>
            <person name="Alam I."/>
            <person name="Bajic V.B."/>
            <person name="Stingl U."/>
        </authorList>
    </citation>
    <scope>NUCLEOTIDE SEQUENCE [LARGE SCALE GENOMIC DNA]</scope>
    <source>
        <strain evidence="3 4">SARL4B</strain>
    </source>
</reference>
<feature type="transmembrane region" description="Helical" evidence="1">
    <location>
        <begin position="12"/>
        <end position="32"/>
    </location>
</feature>
<dbReference type="KEGG" id="hti:HTIA_1865"/>
<dbReference type="AlphaFoldDB" id="F7PKK0"/>
<evidence type="ECO:0000313" key="4">
    <source>
        <dbReference type="Proteomes" id="UP000003861"/>
    </source>
</evidence>
<evidence type="ECO:0000313" key="2">
    <source>
        <dbReference type="EMBL" id="CCQ33985.1"/>
    </source>
</evidence>
<dbReference type="Proteomes" id="UP000015381">
    <property type="component" value="Chromosome I"/>
</dbReference>
<keyword evidence="1" id="KW-0472">Membrane</keyword>
<dbReference type="RefSeq" id="WP_008526400.1">
    <property type="nucleotide sequence ID" value="NC_021921.1"/>
</dbReference>
<keyword evidence="1" id="KW-0812">Transmembrane</keyword>
<sequence>MTDDNPLADARVRRLIGLSGAAVLAAVAILFLEGSLRWIVLGVAALDAIVTPYILKQAVENDDESEEEVDEYGFSR</sequence>
<dbReference type="HOGENOM" id="CLU_197987_0_0_2"/>
<reference evidence="3 4" key="2">
    <citation type="journal article" date="2013" name="PLoS ONE">
        <title>INDIGO - INtegrated Data Warehouse of MIcrobial GenOmes with Examples from the Red Sea Extremophiles.</title>
        <authorList>
            <person name="Alam I."/>
            <person name="Antunes A."/>
            <person name="Kamau A.A."/>
            <person name="Ba Alawi W."/>
            <person name="Kalkatawi M."/>
            <person name="Stingl U."/>
            <person name="Bajic V.B."/>
        </authorList>
    </citation>
    <scope>NUCLEOTIDE SEQUENCE [LARGE SCALE GENOMIC DNA]</scope>
    <source>
        <strain evidence="3 4">SARL4B</strain>
    </source>
</reference>
<dbReference type="GeneID" id="23799573"/>